<evidence type="ECO:0000256" key="1">
    <source>
        <dbReference type="SAM" id="MobiDB-lite"/>
    </source>
</evidence>
<name>A0A9P5WY11_9AGAR</name>
<feature type="compositionally biased region" description="Polar residues" evidence="1">
    <location>
        <begin position="128"/>
        <end position="147"/>
    </location>
</feature>
<evidence type="ECO:0000313" key="2">
    <source>
        <dbReference type="EMBL" id="KAF9440430.1"/>
    </source>
</evidence>
<feature type="compositionally biased region" description="Low complexity" evidence="1">
    <location>
        <begin position="24"/>
        <end position="33"/>
    </location>
</feature>
<dbReference type="Proteomes" id="UP000807342">
    <property type="component" value="Unassembled WGS sequence"/>
</dbReference>
<dbReference type="EMBL" id="MU152529">
    <property type="protein sequence ID" value="KAF9440430.1"/>
    <property type="molecule type" value="Genomic_DNA"/>
</dbReference>
<proteinExistence type="predicted"/>
<feature type="region of interest" description="Disordered" evidence="1">
    <location>
        <begin position="127"/>
        <end position="147"/>
    </location>
</feature>
<protein>
    <submittedName>
        <fullName evidence="2">Uncharacterized protein</fullName>
    </submittedName>
</protein>
<reference evidence="2" key="1">
    <citation type="submission" date="2020-11" db="EMBL/GenBank/DDBJ databases">
        <authorList>
            <consortium name="DOE Joint Genome Institute"/>
            <person name="Ahrendt S."/>
            <person name="Riley R."/>
            <person name="Andreopoulos W."/>
            <person name="Labutti K."/>
            <person name="Pangilinan J."/>
            <person name="Ruiz-Duenas F.J."/>
            <person name="Barrasa J.M."/>
            <person name="Sanchez-Garcia M."/>
            <person name="Camarero S."/>
            <person name="Miyauchi S."/>
            <person name="Serrano A."/>
            <person name="Linde D."/>
            <person name="Babiker R."/>
            <person name="Drula E."/>
            <person name="Ayuso-Fernandez I."/>
            <person name="Pacheco R."/>
            <person name="Padilla G."/>
            <person name="Ferreira P."/>
            <person name="Barriuso J."/>
            <person name="Kellner H."/>
            <person name="Castanera R."/>
            <person name="Alfaro M."/>
            <person name="Ramirez L."/>
            <person name="Pisabarro A.G."/>
            <person name="Kuo A."/>
            <person name="Tritt A."/>
            <person name="Lipzen A."/>
            <person name="He G."/>
            <person name="Yan M."/>
            <person name="Ng V."/>
            <person name="Cullen D."/>
            <person name="Martin F."/>
            <person name="Rosso M.-N."/>
            <person name="Henrissat B."/>
            <person name="Hibbett D."/>
            <person name="Martinez A.T."/>
            <person name="Grigoriev I.V."/>
        </authorList>
    </citation>
    <scope>NUCLEOTIDE SEQUENCE</scope>
    <source>
        <strain evidence="2">MF-IS2</strain>
    </source>
</reference>
<dbReference type="OrthoDB" id="3123246at2759"/>
<comment type="caution">
    <text evidence="2">The sequence shown here is derived from an EMBL/GenBank/DDBJ whole genome shotgun (WGS) entry which is preliminary data.</text>
</comment>
<evidence type="ECO:0000313" key="3">
    <source>
        <dbReference type="Proteomes" id="UP000807342"/>
    </source>
</evidence>
<accession>A0A9P5WY11</accession>
<gene>
    <name evidence="2" type="ORF">P691DRAFT_767771</name>
</gene>
<keyword evidence="3" id="KW-1185">Reference proteome</keyword>
<organism evidence="2 3">
    <name type="scientific">Macrolepiota fuliginosa MF-IS2</name>
    <dbReference type="NCBI Taxonomy" id="1400762"/>
    <lineage>
        <taxon>Eukaryota</taxon>
        <taxon>Fungi</taxon>
        <taxon>Dikarya</taxon>
        <taxon>Basidiomycota</taxon>
        <taxon>Agaricomycotina</taxon>
        <taxon>Agaricomycetes</taxon>
        <taxon>Agaricomycetidae</taxon>
        <taxon>Agaricales</taxon>
        <taxon>Agaricineae</taxon>
        <taxon>Agaricaceae</taxon>
        <taxon>Macrolepiota</taxon>
    </lineage>
</organism>
<feature type="compositionally biased region" description="Pro residues" evidence="1">
    <location>
        <begin position="34"/>
        <end position="49"/>
    </location>
</feature>
<feature type="region of interest" description="Disordered" evidence="1">
    <location>
        <begin position="1"/>
        <end position="56"/>
    </location>
</feature>
<sequence>MPPPLPTAAASIPSAGPHGHASYAGAAAKNLNPAAPPFVHGPPRAPVAQPPAQAQQPISSKHLKQPFFAMRSPSCHQFYIEVPTIPHDTSLPSLVKSANTALTHAKSTLWVDSAHFSPHGITCATAHVPSSSRPHSLAGSSERTSASWHPDLSSRLWMFPISNMAPPSPSQMLKLMLNFSTP</sequence>
<dbReference type="AlphaFoldDB" id="A0A9P5WY11"/>